<dbReference type="SUPFAM" id="SSF54637">
    <property type="entry name" value="Thioesterase/thiol ester dehydrase-isomerase"/>
    <property type="match status" value="1"/>
</dbReference>
<dbReference type="InterPro" id="IPR050563">
    <property type="entry name" value="4-hydroxybenzoyl-CoA_TE"/>
</dbReference>
<dbReference type="InterPro" id="IPR029069">
    <property type="entry name" value="HotDog_dom_sf"/>
</dbReference>
<dbReference type="Proteomes" id="UP000256269">
    <property type="component" value="Unassembled WGS sequence"/>
</dbReference>
<accession>A0A3E0I770</accession>
<dbReference type="OrthoDB" id="9799036at2"/>
<dbReference type="RefSeq" id="WP_116173530.1">
    <property type="nucleotide sequence ID" value="NZ_CP144375.1"/>
</dbReference>
<proteinExistence type="inferred from homology"/>
<protein>
    <submittedName>
        <fullName evidence="3">Acyl-CoA thioester hydrolase</fullName>
    </submittedName>
</protein>
<evidence type="ECO:0000256" key="1">
    <source>
        <dbReference type="ARBA" id="ARBA00005953"/>
    </source>
</evidence>
<reference evidence="3 4" key="1">
    <citation type="submission" date="2018-08" db="EMBL/GenBank/DDBJ databases">
        <title>Genomic Encyclopedia of Archaeal and Bacterial Type Strains, Phase II (KMG-II): from individual species to whole genera.</title>
        <authorList>
            <person name="Goeker M."/>
        </authorList>
    </citation>
    <scope>NUCLEOTIDE SEQUENCE [LARGE SCALE GENOMIC DNA]</scope>
    <source>
        <strain evidence="3 4">DSM 45791</strain>
    </source>
</reference>
<evidence type="ECO:0000313" key="3">
    <source>
        <dbReference type="EMBL" id="REH54480.1"/>
    </source>
</evidence>
<evidence type="ECO:0000313" key="4">
    <source>
        <dbReference type="Proteomes" id="UP000256269"/>
    </source>
</evidence>
<dbReference type="PANTHER" id="PTHR31793:SF27">
    <property type="entry name" value="NOVEL THIOESTERASE SUPERFAMILY DOMAIN AND SAPOSIN A-TYPE DOMAIN CONTAINING PROTEIN (0610012H03RIK)"/>
    <property type="match status" value="1"/>
</dbReference>
<dbReference type="AlphaFoldDB" id="A0A3E0I770"/>
<sequence length="137" mass="15464">MTEYGYWQDVPTRWKDNDHYGHVNNAVHYSVMDTVINTWLIERAGLELDGDGPIGLCVESHCVYKASVTFPEVIAVGLRVGHLGTSSVRYETGLFRSDRRTLVAEGSFTHVFVDRETRRPVPIAEPMRGELEKLVTA</sequence>
<dbReference type="GO" id="GO:0047617">
    <property type="term" value="F:fatty acyl-CoA hydrolase activity"/>
    <property type="evidence" value="ECO:0007669"/>
    <property type="project" value="TreeGrafter"/>
</dbReference>
<gene>
    <name evidence="3" type="ORF">BCF44_102712</name>
</gene>
<keyword evidence="4" id="KW-1185">Reference proteome</keyword>
<comment type="similarity">
    <text evidence="1">Belongs to the 4-hydroxybenzoyl-CoA thioesterase family.</text>
</comment>
<dbReference type="Pfam" id="PF13279">
    <property type="entry name" value="4HBT_2"/>
    <property type="match status" value="1"/>
</dbReference>
<comment type="caution">
    <text evidence="3">The sequence shown here is derived from an EMBL/GenBank/DDBJ whole genome shotgun (WGS) entry which is preliminary data.</text>
</comment>
<dbReference type="CDD" id="cd00586">
    <property type="entry name" value="4HBT"/>
    <property type="match status" value="1"/>
</dbReference>
<dbReference type="Gene3D" id="3.10.129.10">
    <property type="entry name" value="Hotdog Thioesterase"/>
    <property type="match status" value="1"/>
</dbReference>
<evidence type="ECO:0000256" key="2">
    <source>
        <dbReference type="ARBA" id="ARBA00022801"/>
    </source>
</evidence>
<dbReference type="PANTHER" id="PTHR31793">
    <property type="entry name" value="4-HYDROXYBENZOYL-COA THIOESTERASE FAMILY MEMBER"/>
    <property type="match status" value="1"/>
</dbReference>
<keyword evidence="2 3" id="KW-0378">Hydrolase</keyword>
<name>A0A3E0I770_9PSEU</name>
<dbReference type="EMBL" id="QUNO01000002">
    <property type="protein sequence ID" value="REH54480.1"/>
    <property type="molecule type" value="Genomic_DNA"/>
</dbReference>
<organism evidence="3 4">
    <name type="scientific">Kutzneria buriramensis</name>
    <dbReference type="NCBI Taxonomy" id="1045776"/>
    <lineage>
        <taxon>Bacteria</taxon>
        <taxon>Bacillati</taxon>
        <taxon>Actinomycetota</taxon>
        <taxon>Actinomycetes</taxon>
        <taxon>Pseudonocardiales</taxon>
        <taxon>Pseudonocardiaceae</taxon>
        <taxon>Kutzneria</taxon>
    </lineage>
</organism>